<evidence type="ECO:0000313" key="1">
    <source>
        <dbReference type="EMBL" id="KAF7358925.1"/>
    </source>
</evidence>
<dbReference type="AlphaFoldDB" id="A0A8H6YJ86"/>
<keyword evidence="2" id="KW-1185">Reference proteome</keyword>
<comment type="caution">
    <text evidence="1">The sequence shown here is derived from an EMBL/GenBank/DDBJ whole genome shotgun (WGS) entry which is preliminary data.</text>
</comment>
<gene>
    <name evidence="1" type="ORF">MSAN_01232900</name>
</gene>
<evidence type="ECO:0008006" key="3">
    <source>
        <dbReference type="Google" id="ProtNLM"/>
    </source>
</evidence>
<proteinExistence type="predicted"/>
<reference evidence="1" key="1">
    <citation type="submission" date="2020-05" db="EMBL/GenBank/DDBJ databases">
        <title>Mycena genomes resolve the evolution of fungal bioluminescence.</title>
        <authorList>
            <person name="Tsai I.J."/>
        </authorList>
    </citation>
    <scope>NUCLEOTIDE SEQUENCE</scope>
    <source>
        <strain evidence="1">160909Yilan</strain>
    </source>
</reference>
<dbReference type="OrthoDB" id="2826597at2759"/>
<protein>
    <recommendedName>
        <fullName evidence="3">F-box domain-containing protein</fullName>
    </recommendedName>
</protein>
<accession>A0A8H6YJ86</accession>
<dbReference type="EMBL" id="JACAZH010000009">
    <property type="protein sequence ID" value="KAF7358925.1"/>
    <property type="molecule type" value="Genomic_DNA"/>
</dbReference>
<organism evidence="1 2">
    <name type="scientific">Mycena sanguinolenta</name>
    <dbReference type="NCBI Taxonomy" id="230812"/>
    <lineage>
        <taxon>Eukaryota</taxon>
        <taxon>Fungi</taxon>
        <taxon>Dikarya</taxon>
        <taxon>Basidiomycota</taxon>
        <taxon>Agaricomycotina</taxon>
        <taxon>Agaricomycetes</taxon>
        <taxon>Agaricomycetidae</taxon>
        <taxon>Agaricales</taxon>
        <taxon>Marasmiineae</taxon>
        <taxon>Mycenaceae</taxon>
        <taxon>Mycena</taxon>
    </lineage>
</organism>
<dbReference type="Proteomes" id="UP000623467">
    <property type="component" value="Unassembled WGS sequence"/>
</dbReference>
<sequence length="390" mass="44741">MDSGTLAGLPNELIIQILDSDPTSSQVARSLAGSCRRFHAFATPFLFRDVRLHSYDSAMMFFSVVFSQPSRAEYVRSLTMPLGRGFAQNTPDTNSSHFINDRWGLNWAISQSLKRMLNLEHLTFNYHIVDAVDYHNILERHTFPCLTSCELDVPGRFNKTIHDYDLLASFWARHPTLTRVFCPDFMRVLRPSLRISMPNLRYLEASPNLVPLLDSCALREIHAVWYPWQASASHIETVMLAMQSMTTNDIPFVASHDFFNLDACCAIVDSVSRNLPSTRVLRMRRIGQYNELQPLDNTMISPVTEYLSKFSDLMYFGIENRYRVMLGRPTRSTDYKLVEAWGNACPTLVACCLNSLAWVKLEGEWNIAPLDRFYDLVDAMHMEIRTPVET</sequence>
<evidence type="ECO:0000313" key="2">
    <source>
        <dbReference type="Proteomes" id="UP000623467"/>
    </source>
</evidence>
<name>A0A8H6YJ86_9AGAR</name>